<protein>
    <submittedName>
        <fullName evidence="2">Uncharacterized protein</fullName>
    </submittedName>
</protein>
<evidence type="ECO:0000313" key="2">
    <source>
        <dbReference type="EMBL" id="EGJ49816.1"/>
    </source>
</evidence>
<accession>F3Z0B4</accession>
<name>F3Z0B4_DESAF</name>
<feature type="compositionally biased region" description="Basic and acidic residues" evidence="1">
    <location>
        <begin position="44"/>
        <end position="58"/>
    </location>
</feature>
<feature type="region of interest" description="Disordered" evidence="1">
    <location>
        <begin position="25"/>
        <end position="58"/>
    </location>
</feature>
<dbReference type="AlphaFoldDB" id="F3Z0B4"/>
<reference evidence="2 3" key="1">
    <citation type="journal article" date="2011" name="J. Bacteriol.">
        <title>Genome sequence of the mercury-methylating and pleomorphic Desulfovibrio africanus Strain Walvis Bay.</title>
        <authorList>
            <person name="Brown S.D."/>
            <person name="Wall J.D."/>
            <person name="Kucken A.M."/>
            <person name="Gilmour C.C."/>
            <person name="Podar M."/>
            <person name="Brandt C.C."/>
            <person name="Teshima H."/>
            <person name="Detter J.C."/>
            <person name="Han C.S."/>
            <person name="Land M.L."/>
            <person name="Lucas S."/>
            <person name="Han J."/>
            <person name="Pennacchio L."/>
            <person name="Nolan M."/>
            <person name="Pitluck S."/>
            <person name="Woyke T."/>
            <person name="Goodwin L."/>
            <person name="Palumbo A.V."/>
            <person name="Elias D.A."/>
        </authorList>
    </citation>
    <scope>NUCLEOTIDE SEQUENCE [LARGE SCALE GENOMIC DNA]</scope>
    <source>
        <strain evidence="2 3">Walvis Bay</strain>
    </source>
</reference>
<sequence precursor="true">MRLTALLVGLFSIFLLNLGACEREGPAERAGEKVDEATEQTGETLERAGEKVEEQSRQ</sequence>
<feature type="compositionally biased region" description="Basic and acidic residues" evidence="1">
    <location>
        <begin position="25"/>
        <end position="36"/>
    </location>
</feature>
<evidence type="ECO:0000313" key="3">
    <source>
        <dbReference type="Proteomes" id="UP000007844"/>
    </source>
</evidence>
<evidence type="ECO:0000256" key="1">
    <source>
        <dbReference type="SAM" id="MobiDB-lite"/>
    </source>
</evidence>
<keyword evidence="3" id="KW-1185">Reference proteome</keyword>
<dbReference type="KEGG" id="daf:Desaf_1479"/>
<dbReference type="STRING" id="690850.Desaf_1479"/>
<gene>
    <name evidence="2" type="ORF">Desaf_1479</name>
</gene>
<dbReference type="eggNOG" id="ENOG5033AM4">
    <property type="taxonomic scope" value="Bacteria"/>
</dbReference>
<organism evidence="2 3">
    <name type="scientific">Desulfocurvibacter africanus subsp. africanus str. Walvis Bay</name>
    <dbReference type="NCBI Taxonomy" id="690850"/>
    <lineage>
        <taxon>Bacteria</taxon>
        <taxon>Pseudomonadati</taxon>
        <taxon>Thermodesulfobacteriota</taxon>
        <taxon>Desulfovibrionia</taxon>
        <taxon>Desulfovibrionales</taxon>
        <taxon>Desulfovibrionaceae</taxon>
        <taxon>Desulfocurvibacter</taxon>
    </lineage>
</organism>
<dbReference type="Proteomes" id="UP000007844">
    <property type="component" value="Chromosome"/>
</dbReference>
<proteinExistence type="predicted"/>
<dbReference type="HOGENOM" id="CLU_192805_3_1_7"/>
<dbReference type="EMBL" id="CP003221">
    <property type="protein sequence ID" value="EGJ49816.1"/>
    <property type="molecule type" value="Genomic_DNA"/>
</dbReference>